<keyword evidence="2" id="KW-1185">Reference proteome</keyword>
<sequence length="66" mass="7756">MRAPKLAPILRDLPYQTRLKELRLPTLAHRRLRWGKIQTFKLVKGLDDCPDEIFLLLQNSSEEDTP</sequence>
<reference evidence="1" key="2">
    <citation type="submission" date="2020-11" db="EMBL/GenBank/DDBJ databases">
        <authorList>
            <person name="McCartney M.A."/>
            <person name="Auch B."/>
            <person name="Kono T."/>
            <person name="Mallez S."/>
            <person name="Becker A."/>
            <person name="Gohl D.M."/>
            <person name="Silverstein K.A.T."/>
            <person name="Koren S."/>
            <person name="Bechman K.B."/>
            <person name="Herman A."/>
            <person name="Abrahante J.E."/>
            <person name="Garbe J."/>
        </authorList>
    </citation>
    <scope>NUCLEOTIDE SEQUENCE</scope>
    <source>
        <strain evidence="1">Duluth1</strain>
        <tissue evidence="1">Whole animal</tissue>
    </source>
</reference>
<dbReference type="EMBL" id="JAIWYP010000009">
    <property type="protein sequence ID" value="KAH3777147.1"/>
    <property type="molecule type" value="Genomic_DNA"/>
</dbReference>
<evidence type="ECO:0000313" key="2">
    <source>
        <dbReference type="Proteomes" id="UP000828390"/>
    </source>
</evidence>
<dbReference type="AlphaFoldDB" id="A0A9D4EB77"/>
<gene>
    <name evidence="1" type="ORF">DPMN_178584</name>
</gene>
<evidence type="ECO:0000313" key="1">
    <source>
        <dbReference type="EMBL" id="KAH3777147.1"/>
    </source>
</evidence>
<proteinExistence type="predicted"/>
<comment type="caution">
    <text evidence="1">The sequence shown here is derived from an EMBL/GenBank/DDBJ whole genome shotgun (WGS) entry which is preliminary data.</text>
</comment>
<accession>A0A9D4EB77</accession>
<reference evidence="1" key="1">
    <citation type="journal article" date="2019" name="bioRxiv">
        <title>The Genome of the Zebra Mussel, Dreissena polymorpha: A Resource for Invasive Species Research.</title>
        <authorList>
            <person name="McCartney M.A."/>
            <person name="Auch B."/>
            <person name="Kono T."/>
            <person name="Mallez S."/>
            <person name="Zhang Y."/>
            <person name="Obille A."/>
            <person name="Becker A."/>
            <person name="Abrahante J.E."/>
            <person name="Garbe J."/>
            <person name="Badalamenti J.P."/>
            <person name="Herman A."/>
            <person name="Mangelson H."/>
            <person name="Liachko I."/>
            <person name="Sullivan S."/>
            <person name="Sone E.D."/>
            <person name="Koren S."/>
            <person name="Silverstein K.A.T."/>
            <person name="Beckman K.B."/>
            <person name="Gohl D.M."/>
        </authorList>
    </citation>
    <scope>NUCLEOTIDE SEQUENCE</scope>
    <source>
        <strain evidence="1">Duluth1</strain>
        <tissue evidence="1">Whole animal</tissue>
    </source>
</reference>
<organism evidence="1 2">
    <name type="scientific">Dreissena polymorpha</name>
    <name type="common">Zebra mussel</name>
    <name type="synonym">Mytilus polymorpha</name>
    <dbReference type="NCBI Taxonomy" id="45954"/>
    <lineage>
        <taxon>Eukaryota</taxon>
        <taxon>Metazoa</taxon>
        <taxon>Spiralia</taxon>
        <taxon>Lophotrochozoa</taxon>
        <taxon>Mollusca</taxon>
        <taxon>Bivalvia</taxon>
        <taxon>Autobranchia</taxon>
        <taxon>Heteroconchia</taxon>
        <taxon>Euheterodonta</taxon>
        <taxon>Imparidentia</taxon>
        <taxon>Neoheterodontei</taxon>
        <taxon>Myida</taxon>
        <taxon>Dreissenoidea</taxon>
        <taxon>Dreissenidae</taxon>
        <taxon>Dreissena</taxon>
    </lineage>
</organism>
<protein>
    <submittedName>
        <fullName evidence="1">Uncharacterized protein</fullName>
    </submittedName>
</protein>
<dbReference type="Proteomes" id="UP000828390">
    <property type="component" value="Unassembled WGS sequence"/>
</dbReference>
<name>A0A9D4EB77_DREPO</name>